<feature type="compositionally biased region" description="Polar residues" evidence="3">
    <location>
        <begin position="1"/>
        <end position="16"/>
    </location>
</feature>
<name>A0ABR1LU77_9PEZI</name>
<dbReference type="PROSITE" id="PS50177">
    <property type="entry name" value="NTF2_DOMAIN"/>
    <property type="match status" value="1"/>
</dbReference>
<evidence type="ECO:0000256" key="3">
    <source>
        <dbReference type="SAM" id="MobiDB-lite"/>
    </source>
</evidence>
<feature type="compositionally biased region" description="Low complexity" evidence="3">
    <location>
        <begin position="26"/>
        <end position="54"/>
    </location>
</feature>
<feature type="region of interest" description="Disordered" evidence="3">
    <location>
        <begin position="509"/>
        <end position="567"/>
    </location>
</feature>
<gene>
    <name evidence="6" type="ORF">J3D65DRAFT_602728</name>
</gene>
<reference evidence="6 7" key="1">
    <citation type="submission" date="2024-04" db="EMBL/GenBank/DDBJ databases">
        <title>Phyllosticta paracitricarpa is synonymous to the EU quarantine fungus P. citricarpa based on phylogenomic analyses.</title>
        <authorList>
            <consortium name="Lawrence Berkeley National Laboratory"/>
            <person name="Van ingen-buijs V.A."/>
            <person name="Van westerhoven A.C."/>
            <person name="Haridas S."/>
            <person name="Skiadas P."/>
            <person name="Martin F."/>
            <person name="Groenewald J.Z."/>
            <person name="Crous P.W."/>
            <person name="Seidl M.F."/>
        </authorList>
    </citation>
    <scope>NUCLEOTIDE SEQUENCE [LARGE SCALE GENOMIC DNA]</scope>
    <source>
        <strain evidence="6 7">CPC 17464</strain>
    </source>
</reference>
<dbReference type="PANTHER" id="PTHR10693:SF20">
    <property type="entry name" value="AT27578P"/>
    <property type="match status" value="1"/>
</dbReference>
<proteinExistence type="predicted"/>
<feature type="compositionally biased region" description="Low complexity" evidence="3">
    <location>
        <begin position="258"/>
        <end position="293"/>
    </location>
</feature>
<evidence type="ECO:0000256" key="2">
    <source>
        <dbReference type="PROSITE-ProRule" id="PRU00176"/>
    </source>
</evidence>
<dbReference type="GeneID" id="92031052"/>
<keyword evidence="1 2" id="KW-0694">RNA-binding</keyword>
<feature type="compositionally biased region" description="Low complexity" evidence="3">
    <location>
        <begin position="355"/>
        <end position="380"/>
    </location>
</feature>
<evidence type="ECO:0000313" key="6">
    <source>
        <dbReference type="EMBL" id="KAK7538748.1"/>
    </source>
</evidence>
<comment type="caution">
    <text evidence="6">The sequence shown here is derived from an EMBL/GenBank/DDBJ whole genome shotgun (WGS) entry which is preliminary data.</text>
</comment>
<evidence type="ECO:0000256" key="1">
    <source>
        <dbReference type="ARBA" id="ARBA00022884"/>
    </source>
</evidence>
<dbReference type="PANTHER" id="PTHR10693">
    <property type="entry name" value="RAS GTPASE-ACTIVATING PROTEIN-BINDING PROTEIN"/>
    <property type="match status" value="1"/>
</dbReference>
<protein>
    <submittedName>
        <fullName evidence="6">Uncharacterized protein</fullName>
    </submittedName>
</protein>
<evidence type="ECO:0000259" key="4">
    <source>
        <dbReference type="PROSITE" id="PS50102"/>
    </source>
</evidence>
<dbReference type="RefSeq" id="XP_066656435.1">
    <property type="nucleotide sequence ID" value="XM_066798146.1"/>
</dbReference>
<feature type="domain" description="NTF2" evidence="5">
    <location>
        <begin position="60"/>
        <end position="175"/>
    </location>
</feature>
<feature type="compositionally biased region" description="Gly residues" evidence="3">
    <location>
        <begin position="515"/>
        <end position="528"/>
    </location>
</feature>
<accession>A0ABR1LU77</accession>
<dbReference type="Gene3D" id="3.30.70.330">
    <property type="match status" value="1"/>
</dbReference>
<dbReference type="Pfam" id="PF02136">
    <property type="entry name" value="NTF2"/>
    <property type="match status" value="1"/>
</dbReference>
<feature type="compositionally biased region" description="Gly residues" evidence="3">
    <location>
        <begin position="545"/>
        <end position="555"/>
    </location>
</feature>
<dbReference type="InterPro" id="IPR032710">
    <property type="entry name" value="NTF2-like_dom_sf"/>
</dbReference>
<sequence length="567" mass="60706">MATEQPTMPMNGTYAQGQGYGASDQAYASHNAAYNSAPQQTSNSQSSSSNSAQTVPKDEVGWYFVEQYYTTLSRNPDQLHLYYNKRSQFVSGVEEEKVEVCVGSKAINDRIKDLDFHDCRVRVTNVDSQGADSHIVIQVMGEISNRGQPHRKFVQTFVLAAQSNGYFVLNDIFRYIKEEDEEVPEEDVQQPEPAAASTGYHEPAPTAEELPEPQAQHEIVSHEEEAAEVDHKLEEVIEKEEVVERPVSPPPAQVNGTPVPESAEVVQAEEAPAAAVGGAEVATTEEAASAAADEAAEPEKPADPEPTPAPEPAKTAPVPAPAPSGPPKPMSWAMKAASAVRNVTPAVPAVPAQTSAPKSAPTQPKAAPAPAVPASLAPAARSESPADSTQDGWQTAGGEHNKRQSRTQPPTGEPTSVRAYIKNVFDVTDPEALKTVLSKFDKITYFDISRPKVREHPRLVRHEAHNYTQNAAFVEFATQEGFNAAVAANPHQIGNSTLFVEERRQTGGQFNRFQGGRGGNMGPRGRGGPDNRAGQGRGGFKEGGRGGFAQRGRGGNVTPRRGGTNAA</sequence>
<feature type="compositionally biased region" description="Acidic residues" evidence="3">
    <location>
        <begin position="180"/>
        <end position="189"/>
    </location>
</feature>
<dbReference type="SUPFAM" id="SSF54427">
    <property type="entry name" value="NTF2-like"/>
    <property type="match status" value="1"/>
</dbReference>
<dbReference type="InterPro" id="IPR000504">
    <property type="entry name" value="RRM_dom"/>
</dbReference>
<feature type="compositionally biased region" description="Pro residues" evidence="3">
    <location>
        <begin position="318"/>
        <end position="329"/>
    </location>
</feature>
<dbReference type="Gene3D" id="3.10.450.50">
    <property type="match status" value="1"/>
</dbReference>
<dbReference type="PROSITE" id="PS50102">
    <property type="entry name" value="RRM"/>
    <property type="match status" value="1"/>
</dbReference>
<dbReference type="InterPro" id="IPR012677">
    <property type="entry name" value="Nucleotide-bd_a/b_plait_sf"/>
</dbReference>
<dbReference type="CDD" id="cd00590">
    <property type="entry name" value="RRM_SF"/>
    <property type="match status" value="1"/>
</dbReference>
<dbReference type="CDD" id="cd00780">
    <property type="entry name" value="NTF2"/>
    <property type="match status" value="1"/>
</dbReference>
<feature type="domain" description="RRM" evidence="4">
    <location>
        <begin position="417"/>
        <end position="505"/>
    </location>
</feature>
<feature type="region of interest" description="Disordered" evidence="3">
    <location>
        <begin position="240"/>
        <end position="416"/>
    </location>
</feature>
<dbReference type="InterPro" id="IPR035979">
    <property type="entry name" value="RBD_domain_sf"/>
</dbReference>
<evidence type="ECO:0000259" key="5">
    <source>
        <dbReference type="PROSITE" id="PS50177"/>
    </source>
</evidence>
<dbReference type="PRINTS" id="PR01217">
    <property type="entry name" value="PRICHEXTENSN"/>
</dbReference>
<evidence type="ECO:0000313" key="7">
    <source>
        <dbReference type="Proteomes" id="UP001360953"/>
    </source>
</evidence>
<feature type="compositionally biased region" description="Low complexity" evidence="3">
    <location>
        <begin position="190"/>
        <end position="214"/>
    </location>
</feature>
<dbReference type="InterPro" id="IPR002075">
    <property type="entry name" value="NTF2_dom"/>
</dbReference>
<dbReference type="Proteomes" id="UP001360953">
    <property type="component" value="Unassembled WGS sequence"/>
</dbReference>
<organism evidence="6 7">
    <name type="scientific">Phyllosticta citribraziliensis</name>
    <dbReference type="NCBI Taxonomy" id="989973"/>
    <lineage>
        <taxon>Eukaryota</taxon>
        <taxon>Fungi</taxon>
        <taxon>Dikarya</taxon>
        <taxon>Ascomycota</taxon>
        <taxon>Pezizomycotina</taxon>
        <taxon>Dothideomycetes</taxon>
        <taxon>Dothideomycetes incertae sedis</taxon>
        <taxon>Botryosphaeriales</taxon>
        <taxon>Phyllostictaceae</taxon>
        <taxon>Phyllosticta</taxon>
    </lineage>
</organism>
<feature type="region of interest" description="Disordered" evidence="3">
    <location>
        <begin position="1"/>
        <end position="54"/>
    </location>
</feature>
<dbReference type="EMBL" id="JBBPEH010000005">
    <property type="protein sequence ID" value="KAK7538748.1"/>
    <property type="molecule type" value="Genomic_DNA"/>
</dbReference>
<keyword evidence="7" id="KW-1185">Reference proteome</keyword>
<dbReference type="SMART" id="SM00360">
    <property type="entry name" value="RRM"/>
    <property type="match status" value="1"/>
</dbReference>
<dbReference type="InterPro" id="IPR018222">
    <property type="entry name" value="Nuclear_transport_factor_2_euk"/>
</dbReference>
<dbReference type="SUPFAM" id="SSF54928">
    <property type="entry name" value="RNA-binding domain, RBD"/>
    <property type="match status" value="1"/>
</dbReference>
<dbReference type="InterPro" id="IPR039539">
    <property type="entry name" value="Ras_GTPase_bind_prot"/>
</dbReference>
<feature type="region of interest" description="Disordered" evidence="3">
    <location>
        <begin position="180"/>
        <end position="217"/>
    </location>
</feature>